<dbReference type="GO" id="GO:0000932">
    <property type="term" value="C:P-body"/>
    <property type="evidence" value="ECO:0007669"/>
    <property type="project" value="TreeGrafter"/>
</dbReference>
<dbReference type="WBParaSite" id="SMUV_0001014701-mRNA-1">
    <property type="protein sequence ID" value="SMUV_0001014701-mRNA-1"/>
    <property type="gene ID" value="SMUV_0001014701"/>
</dbReference>
<keyword evidence="3" id="KW-0963">Cytoplasm</keyword>
<dbReference type="InterPro" id="IPR037093">
    <property type="entry name" value="PHAT_dom_sf"/>
</dbReference>
<dbReference type="GO" id="GO:0030371">
    <property type="term" value="F:translation repressor activity"/>
    <property type="evidence" value="ECO:0007669"/>
    <property type="project" value="InterPro"/>
</dbReference>
<evidence type="ECO:0000256" key="2">
    <source>
        <dbReference type="ARBA" id="ARBA00008232"/>
    </source>
</evidence>
<protein>
    <submittedName>
        <fullName evidence="8">SAM domain-containing protein</fullName>
    </submittedName>
</protein>
<sequence length="902" mass="99647">MLKIARKLTTAKSTEFSSDSNGHISQAADTASSRALASAVDNQHTQQQHILSSPAVPTGTLSCSNNHSKDSQDASTVTNMVLSQPPLQVRSTYYVDYQKPGFDDSFPNYQSFASRQHLSQYQNTPQFTAFTNNAKSCYNNNYSKYGRTYQFEPKMGMKVLVILAGCNLRFINGLGVFGSRAQSGNVLVEEQSVKVERKRSRLEEVVVGEELKFLIRALRRWEVDGEKEGERDRGEGEKHGLEGGDVSHVVLRIYHYVPLWLKSLRLHKYTPLLASMSYDEMMKLDEATLEYMGVTKGARRKIMQSIEKLRERVQLLRTMEKVDEGNDYRNLVSLITELRGTMNTPIRRFPPPGYNKKNLTVAQVEGFDIPPEKLDEENLPGHIIRIVGKVQAILTGPNAPSLNEDCYAWLMQTLDRIAGHEAFTSAQKAYVDAWKKSFKKVCSPSVSRRNMRKPNASVLLSSGSGSNSQGSINGMLVSQATMDIPRKRSEQSQNRKMNLNNSNGGNGYQAQAMQVMQHPRQLQATTADQTVATQNVLNSVFQNFSSEQKAAYCLSFAAAMSKEMFERLFKICFNGNPVHVLNGQQEMVFPPGKQMCGSNSSVYTSLGCYAQQQQPQQQQQEYNRNAANFDAFNGRNITNLNCRTAWTPYSGTEDQRNQALSSGMQNFSDVPCSGFQSNVLFSSSMNNLPGVPSASSSAFSPARNTAVQNTNVSFPNGNRGCIHNLNVLASSRLPHPNGDRGQQYKQPSSAMFADMTSLRPNVLETRPQLSSTREDFMPSAWYDVPSASSLKISPNESLFETISALGAEHSNLRVAEPRKQTKKMCSDESSLFGAALPTRPAAGSPSEQLNSISSSPKCSSNASERGSGAGSPRGLLVYNFVNEGSSGELDSACRSAALEENR</sequence>
<dbReference type="InterPro" id="IPR050897">
    <property type="entry name" value="SMAUG/VTS1_RNA-bind"/>
</dbReference>
<feature type="region of interest" description="Disordered" evidence="5">
    <location>
        <begin position="835"/>
        <end position="872"/>
    </location>
</feature>
<evidence type="ECO:0000313" key="8">
    <source>
        <dbReference type="WBParaSite" id="SMUV_0001014701-mRNA-1"/>
    </source>
</evidence>
<feature type="compositionally biased region" description="Low complexity" evidence="5">
    <location>
        <begin position="851"/>
        <end position="863"/>
    </location>
</feature>
<dbReference type="SUPFAM" id="SSF47769">
    <property type="entry name" value="SAM/Pointed domain"/>
    <property type="match status" value="1"/>
</dbReference>
<reference evidence="8" key="1">
    <citation type="submission" date="2016-04" db="UniProtKB">
        <authorList>
            <consortium name="WormBaseParasite"/>
        </authorList>
    </citation>
    <scope>IDENTIFICATION</scope>
</reference>
<dbReference type="Proteomes" id="UP000046393">
    <property type="component" value="Unplaced"/>
</dbReference>
<dbReference type="PANTHER" id="PTHR12515">
    <property type="entry name" value="STERILE ALPHA MOTIF DOMAIN CONTAINING PROTEIN 4-RELATED"/>
    <property type="match status" value="1"/>
</dbReference>
<dbReference type="AlphaFoldDB" id="A0A158R685"/>
<feature type="domain" description="SAM" evidence="6">
    <location>
        <begin position="249"/>
        <end position="312"/>
    </location>
</feature>
<dbReference type="SMART" id="SM00454">
    <property type="entry name" value="SAM"/>
    <property type="match status" value="1"/>
</dbReference>
<evidence type="ECO:0000256" key="1">
    <source>
        <dbReference type="ARBA" id="ARBA00004496"/>
    </source>
</evidence>
<evidence type="ECO:0000256" key="3">
    <source>
        <dbReference type="ARBA" id="ARBA00022490"/>
    </source>
</evidence>
<evidence type="ECO:0000259" key="6">
    <source>
        <dbReference type="SMART" id="SM00454"/>
    </source>
</evidence>
<organism evidence="7 8">
    <name type="scientific">Syphacia muris</name>
    <dbReference type="NCBI Taxonomy" id="451379"/>
    <lineage>
        <taxon>Eukaryota</taxon>
        <taxon>Metazoa</taxon>
        <taxon>Ecdysozoa</taxon>
        <taxon>Nematoda</taxon>
        <taxon>Chromadorea</taxon>
        <taxon>Rhabditida</taxon>
        <taxon>Spirurina</taxon>
        <taxon>Oxyuridomorpha</taxon>
        <taxon>Oxyuroidea</taxon>
        <taxon>Oxyuridae</taxon>
        <taxon>Syphacia</taxon>
    </lineage>
</organism>
<accession>A0A158R685</accession>
<dbReference type="GO" id="GO:0000289">
    <property type="term" value="P:nuclear-transcribed mRNA poly(A) tail shortening"/>
    <property type="evidence" value="ECO:0007669"/>
    <property type="project" value="TreeGrafter"/>
</dbReference>
<keyword evidence="4" id="KW-0694">RNA-binding</keyword>
<dbReference type="Gene3D" id="1.25.40.170">
    <property type="entry name" value="Smaug, PHAT domain"/>
    <property type="match status" value="1"/>
</dbReference>
<comment type="subcellular location">
    <subcellularLocation>
        <location evidence="1">Cytoplasm</location>
    </subcellularLocation>
</comment>
<evidence type="ECO:0000256" key="4">
    <source>
        <dbReference type="ARBA" id="ARBA00022884"/>
    </source>
</evidence>
<evidence type="ECO:0000313" key="7">
    <source>
        <dbReference type="Proteomes" id="UP000046393"/>
    </source>
</evidence>
<dbReference type="STRING" id="451379.A0A158R685"/>
<comment type="similarity">
    <text evidence="2">Belongs to the SMAUG family.</text>
</comment>
<feature type="region of interest" description="Disordered" evidence="5">
    <location>
        <begin position="10"/>
        <end position="75"/>
    </location>
</feature>
<keyword evidence="7" id="KW-1185">Reference proteome</keyword>
<feature type="compositionally biased region" description="Polar residues" evidence="5">
    <location>
        <begin position="10"/>
        <end position="51"/>
    </location>
</feature>
<name>A0A158R685_9BILA</name>
<evidence type="ECO:0000256" key="5">
    <source>
        <dbReference type="SAM" id="MobiDB-lite"/>
    </source>
</evidence>
<dbReference type="Pfam" id="PF00536">
    <property type="entry name" value="SAM_1"/>
    <property type="match status" value="1"/>
</dbReference>
<dbReference type="InterPro" id="IPR001660">
    <property type="entry name" value="SAM"/>
</dbReference>
<dbReference type="PANTHER" id="PTHR12515:SF5">
    <property type="entry name" value="PROTEIN SMAUG"/>
    <property type="match status" value="1"/>
</dbReference>
<dbReference type="GO" id="GO:0003729">
    <property type="term" value="F:mRNA binding"/>
    <property type="evidence" value="ECO:0007669"/>
    <property type="project" value="TreeGrafter"/>
</dbReference>
<dbReference type="InterPro" id="IPR013761">
    <property type="entry name" value="SAM/pointed_sf"/>
</dbReference>
<dbReference type="Gene3D" id="1.10.150.50">
    <property type="entry name" value="Transcription Factor, Ets-1"/>
    <property type="match status" value="1"/>
</dbReference>
<proteinExistence type="inferred from homology"/>